<evidence type="ECO:0000313" key="1">
    <source>
        <dbReference type="EMBL" id="MFB9908867.1"/>
    </source>
</evidence>
<comment type="caution">
    <text evidence="1">The sequence shown here is derived from an EMBL/GenBank/DDBJ whole genome shotgun (WGS) entry which is preliminary data.</text>
</comment>
<reference evidence="1 2" key="1">
    <citation type="submission" date="2024-09" db="EMBL/GenBank/DDBJ databases">
        <authorList>
            <person name="Sun Q."/>
            <person name="Mori K."/>
        </authorList>
    </citation>
    <scope>NUCLEOTIDE SEQUENCE [LARGE SCALE GENOMIC DNA]</scope>
    <source>
        <strain evidence="1 2">TBRC 7907</strain>
    </source>
</reference>
<name>A0ABV6A6S3_9PSEU</name>
<protein>
    <submittedName>
        <fullName evidence="1">Uncharacterized protein</fullName>
    </submittedName>
</protein>
<gene>
    <name evidence="1" type="ORF">ACFFQA_33435</name>
</gene>
<dbReference type="RefSeq" id="WP_377861002.1">
    <property type="nucleotide sequence ID" value="NZ_JBHLZU010000030.1"/>
</dbReference>
<evidence type="ECO:0000313" key="2">
    <source>
        <dbReference type="Proteomes" id="UP001589693"/>
    </source>
</evidence>
<dbReference type="Proteomes" id="UP001589693">
    <property type="component" value="Unassembled WGS sequence"/>
</dbReference>
<accession>A0ABV6A6S3</accession>
<dbReference type="EMBL" id="JBHLZU010000030">
    <property type="protein sequence ID" value="MFB9908867.1"/>
    <property type="molecule type" value="Genomic_DNA"/>
</dbReference>
<organism evidence="1 2">
    <name type="scientific">Allokutzneria oryzae</name>
    <dbReference type="NCBI Taxonomy" id="1378989"/>
    <lineage>
        <taxon>Bacteria</taxon>
        <taxon>Bacillati</taxon>
        <taxon>Actinomycetota</taxon>
        <taxon>Actinomycetes</taxon>
        <taxon>Pseudonocardiales</taxon>
        <taxon>Pseudonocardiaceae</taxon>
        <taxon>Allokutzneria</taxon>
    </lineage>
</organism>
<keyword evidence="2" id="KW-1185">Reference proteome</keyword>
<sequence>MPRTRGFSSGCPEGNRLSTVDEQRLAPELVGVPTGGEWLLSSDF</sequence>
<proteinExistence type="predicted"/>